<comment type="caution">
    <text evidence="1">The sequence shown here is derived from an EMBL/GenBank/DDBJ whole genome shotgun (WGS) entry which is preliminary data.</text>
</comment>
<protein>
    <submittedName>
        <fullName evidence="1">Extracellular solute-binding protein</fullName>
    </submittedName>
</protein>
<dbReference type="EMBL" id="JAENHL010000003">
    <property type="protein sequence ID" value="MBK1864740.1"/>
    <property type="molecule type" value="Genomic_DNA"/>
</dbReference>
<proteinExistence type="predicted"/>
<name>A0ACC5QWK2_9HYPH</name>
<sequence length="459" mass="50775">MKIRKEEEYLVQDALARQLRQGRIDRREFLTRSLAAGLGLAGVGAAVKGGIGSARAQDRPLTPTFYQWIQDLHPSIPKVNEKFPDINYQIAPVEGFGIERFVAEAKNKESTWDVYVGQTPFVEMTAMKEAGVIEPWDDYIPKDVLDDMIPSIRAENTIDGKLYGWPFFLDVIGNSWHSGLTTKAGLPDAAPATWDEHLANAKKIMDSGTAPFGATFDSHGWRSLAPFAHSMSSNVYTSEGLFDFTSDAAVEALKLMKSIMAVSHPDILLEGASDGGVNGTPDEVAFAAQRVGYFTKYFNAPLRMAQNWDDQKALHLGPLPKFANGEGSTVFWTTGSALFKHGKNKEKAAEYIKALTYDAQIWKDSIAGTETSHPGQLPPYKSIYAEWEAKKPDWMPDFVSLVRGQLDKAKAINNHIFGLQQFVIGKPIWETFLKGEEADPKAALQKVVDAVQAEMKRGK</sequence>
<gene>
    <name evidence="1" type="ORF">JHL16_00115</name>
</gene>
<dbReference type="Proteomes" id="UP000616151">
    <property type="component" value="Unassembled WGS sequence"/>
</dbReference>
<accession>A0ACC5QWK2</accession>
<evidence type="ECO:0000313" key="2">
    <source>
        <dbReference type="Proteomes" id="UP000616151"/>
    </source>
</evidence>
<evidence type="ECO:0000313" key="1">
    <source>
        <dbReference type="EMBL" id="MBK1864740.1"/>
    </source>
</evidence>
<keyword evidence="2" id="KW-1185">Reference proteome</keyword>
<reference evidence="1" key="1">
    <citation type="submission" date="2021-01" db="EMBL/GenBank/DDBJ databases">
        <authorList>
            <person name="Sun Q."/>
        </authorList>
    </citation>
    <scope>NUCLEOTIDE SEQUENCE</scope>
    <source>
        <strain evidence="1">YIM B02566</strain>
    </source>
</reference>
<organism evidence="1 2">
    <name type="scientific">Taklimakanibacter albus</name>
    <dbReference type="NCBI Taxonomy" id="2800327"/>
    <lineage>
        <taxon>Bacteria</taxon>
        <taxon>Pseudomonadati</taxon>
        <taxon>Pseudomonadota</taxon>
        <taxon>Alphaproteobacteria</taxon>
        <taxon>Hyphomicrobiales</taxon>
        <taxon>Aestuariivirgaceae</taxon>
        <taxon>Taklimakanibacter</taxon>
    </lineage>
</organism>